<organism evidence="1">
    <name type="scientific">Candidatus Improbicoccus pseudotrichonymphae</name>
    <dbReference type="NCBI Taxonomy" id="3033792"/>
    <lineage>
        <taxon>Bacteria</taxon>
        <taxon>Bacillati</taxon>
        <taxon>Bacillota</taxon>
        <taxon>Clostridia</taxon>
        <taxon>Candidatus Improbicoccus</taxon>
    </lineage>
</organism>
<name>A0AA48HUJ9_9FIRM</name>
<gene>
    <name evidence="1" type="ORF">CfP315_0143</name>
</gene>
<proteinExistence type="predicted"/>
<dbReference type="AlphaFoldDB" id="A0AA48HUJ9"/>
<dbReference type="EMBL" id="AP027924">
    <property type="protein sequence ID" value="BED91636.1"/>
    <property type="molecule type" value="Genomic_DNA"/>
</dbReference>
<accession>A0AA48HUJ9</accession>
<protein>
    <submittedName>
        <fullName evidence="1">Uncharacterized protein</fullName>
    </submittedName>
</protein>
<dbReference type="KEGG" id="ips:CfP315_0143"/>
<evidence type="ECO:0000313" key="1">
    <source>
        <dbReference type="EMBL" id="BED91636.1"/>
    </source>
</evidence>
<dbReference type="Proteomes" id="UP001337580">
    <property type="component" value="Chromosome"/>
</dbReference>
<sequence>MAKKESGLKFRGKPLVRCGDVIFYGNIADSYVVRLTVKTKVLVSDVSVSDIITVELLKSAAVFYGNFKPLKNSDKRGLYEALDLGSAWLERALRKD</sequence>
<reference evidence="1" key="1">
    <citation type="journal article" date="2023" name="ISME J.">
        <title>Emergence of putative energy parasites within Clostridia revealed by genome analysis of a novel endosymbiotic clade.</title>
        <authorList>
            <person name="Takahashi K."/>
            <person name="Kuwahara H."/>
            <person name="Horikawa Y."/>
            <person name="Izawa K."/>
            <person name="Kato D."/>
            <person name="Inagaki T."/>
            <person name="Yuki M."/>
            <person name="Ohkuma M."/>
            <person name="Hongoh Y."/>
        </authorList>
    </citation>
    <scope>NUCLEOTIDE SEQUENCE</scope>
    <source>
        <strain evidence="1">CfP3-15</strain>
    </source>
</reference>